<proteinExistence type="predicted"/>
<dbReference type="Gene3D" id="1.20.1560.10">
    <property type="entry name" value="ABC transporter type 1, transmembrane domain"/>
    <property type="match status" value="1"/>
</dbReference>
<dbReference type="Proteomes" id="UP000265520">
    <property type="component" value="Unassembled WGS sequence"/>
</dbReference>
<feature type="transmembrane region" description="Helical" evidence="6">
    <location>
        <begin position="48"/>
        <end position="71"/>
    </location>
</feature>
<feature type="non-terminal residue" evidence="7">
    <location>
        <position position="111"/>
    </location>
</feature>
<comment type="subcellular location">
    <subcellularLocation>
        <location evidence="1">Membrane</location>
        <topology evidence="1">Multi-pass membrane protein</topology>
    </subcellularLocation>
</comment>
<evidence type="ECO:0000256" key="3">
    <source>
        <dbReference type="ARBA" id="ARBA00022989"/>
    </source>
</evidence>
<feature type="region of interest" description="Disordered" evidence="5">
    <location>
        <begin position="1"/>
        <end position="27"/>
    </location>
</feature>
<evidence type="ECO:0000256" key="2">
    <source>
        <dbReference type="ARBA" id="ARBA00022692"/>
    </source>
</evidence>
<evidence type="ECO:0000256" key="4">
    <source>
        <dbReference type="ARBA" id="ARBA00023136"/>
    </source>
</evidence>
<dbReference type="SUPFAM" id="SSF90123">
    <property type="entry name" value="ABC transporter transmembrane region"/>
    <property type="match status" value="1"/>
</dbReference>
<sequence>MDIDAASIQPVVDTGSKQDSVKNKAKDEKTNTVPLYKLFSFADSLDHLLMFVGTIGAIGNGISMPLMTLIFGNMINAFGGSSSTKEVVDEVSKVSLKFVYLAAGTFVASLL</sequence>
<dbReference type="InterPro" id="IPR036640">
    <property type="entry name" value="ABC1_TM_sf"/>
</dbReference>
<protein>
    <submittedName>
        <fullName evidence="7">ABC transporter B family member</fullName>
    </submittedName>
</protein>
<keyword evidence="8" id="KW-1185">Reference proteome</keyword>
<dbReference type="AlphaFoldDB" id="A0A392Q0G3"/>
<dbReference type="GO" id="GO:0005886">
    <property type="term" value="C:plasma membrane"/>
    <property type="evidence" value="ECO:0007669"/>
    <property type="project" value="TreeGrafter"/>
</dbReference>
<evidence type="ECO:0000256" key="1">
    <source>
        <dbReference type="ARBA" id="ARBA00004141"/>
    </source>
</evidence>
<evidence type="ECO:0000256" key="5">
    <source>
        <dbReference type="SAM" id="MobiDB-lite"/>
    </source>
</evidence>
<comment type="caution">
    <text evidence="7">The sequence shown here is derived from an EMBL/GenBank/DDBJ whole genome shotgun (WGS) entry which is preliminary data.</text>
</comment>
<evidence type="ECO:0000313" key="8">
    <source>
        <dbReference type="Proteomes" id="UP000265520"/>
    </source>
</evidence>
<evidence type="ECO:0000313" key="7">
    <source>
        <dbReference type="EMBL" id="MCI17831.1"/>
    </source>
</evidence>
<name>A0A392Q0G3_9FABA</name>
<reference evidence="7 8" key="1">
    <citation type="journal article" date="2018" name="Front. Plant Sci.">
        <title>Red Clover (Trifolium pratense) and Zigzag Clover (T. medium) - A Picture of Genomic Similarities and Differences.</title>
        <authorList>
            <person name="Dluhosova J."/>
            <person name="Istvanek J."/>
            <person name="Nedelnik J."/>
            <person name="Repkova J."/>
        </authorList>
    </citation>
    <scope>NUCLEOTIDE SEQUENCE [LARGE SCALE GENOMIC DNA]</scope>
    <source>
        <strain evidence="8">cv. 10/8</strain>
        <tissue evidence="7">Leaf</tissue>
    </source>
</reference>
<dbReference type="GO" id="GO:0005524">
    <property type="term" value="F:ATP binding"/>
    <property type="evidence" value="ECO:0007669"/>
    <property type="project" value="InterPro"/>
</dbReference>
<dbReference type="PANTHER" id="PTHR24222:SF63">
    <property type="entry name" value="ATP BINDING CASSETTE SUBFAMILY B"/>
    <property type="match status" value="1"/>
</dbReference>
<keyword evidence="3 6" id="KW-1133">Transmembrane helix</keyword>
<dbReference type="PANTHER" id="PTHR24222">
    <property type="entry name" value="ABC TRANSPORTER B FAMILY"/>
    <property type="match status" value="1"/>
</dbReference>
<dbReference type="GO" id="GO:0042626">
    <property type="term" value="F:ATPase-coupled transmembrane transporter activity"/>
    <property type="evidence" value="ECO:0007669"/>
    <property type="project" value="TreeGrafter"/>
</dbReference>
<dbReference type="InterPro" id="IPR039421">
    <property type="entry name" value="Type_1_exporter"/>
</dbReference>
<evidence type="ECO:0000256" key="6">
    <source>
        <dbReference type="SAM" id="Phobius"/>
    </source>
</evidence>
<keyword evidence="2 6" id="KW-0812">Transmembrane</keyword>
<dbReference type="EMBL" id="LXQA010107230">
    <property type="protein sequence ID" value="MCI17831.1"/>
    <property type="molecule type" value="Genomic_DNA"/>
</dbReference>
<accession>A0A392Q0G3</accession>
<organism evidence="7 8">
    <name type="scientific">Trifolium medium</name>
    <dbReference type="NCBI Taxonomy" id="97028"/>
    <lineage>
        <taxon>Eukaryota</taxon>
        <taxon>Viridiplantae</taxon>
        <taxon>Streptophyta</taxon>
        <taxon>Embryophyta</taxon>
        <taxon>Tracheophyta</taxon>
        <taxon>Spermatophyta</taxon>
        <taxon>Magnoliopsida</taxon>
        <taxon>eudicotyledons</taxon>
        <taxon>Gunneridae</taxon>
        <taxon>Pentapetalae</taxon>
        <taxon>rosids</taxon>
        <taxon>fabids</taxon>
        <taxon>Fabales</taxon>
        <taxon>Fabaceae</taxon>
        <taxon>Papilionoideae</taxon>
        <taxon>50 kb inversion clade</taxon>
        <taxon>NPAAA clade</taxon>
        <taxon>Hologalegina</taxon>
        <taxon>IRL clade</taxon>
        <taxon>Trifolieae</taxon>
        <taxon>Trifolium</taxon>
    </lineage>
</organism>
<keyword evidence="4 6" id="KW-0472">Membrane</keyword>